<protein>
    <submittedName>
        <fullName evidence="8">Spherulin-1A 1</fullName>
    </submittedName>
</protein>
<dbReference type="PROSITE" id="PS00725">
    <property type="entry name" value="GERMIN"/>
    <property type="match status" value="1"/>
</dbReference>
<organism evidence="8 9">
    <name type="scientific">Diplogelasinospora grovesii</name>
    <dbReference type="NCBI Taxonomy" id="303347"/>
    <lineage>
        <taxon>Eukaryota</taxon>
        <taxon>Fungi</taxon>
        <taxon>Dikarya</taxon>
        <taxon>Ascomycota</taxon>
        <taxon>Pezizomycotina</taxon>
        <taxon>Sordariomycetes</taxon>
        <taxon>Sordariomycetidae</taxon>
        <taxon>Sordariales</taxon>
        <taxon>Diplogelasinosporaceae</taxon>
        <taxon>Diplogelasinospora</taxon>
    </lineage>
</organism>
<dbReference type="SMART" id="SM00835">
    <property type="entry name" value="Cupin_1"/>
    <property type="match status" value="1"/>
</dbReference>
<dbReference type="GO" id="GO:0005576">
    <property type="term" value="C:extracellular region"/>
    <property type="evidence" value="ECO:0007669"/>
    <property type="project" value="UniProtKB-SubCell"/>
</dbReference>
<dbReference type="AlphaFoldDB" id="A0AAN6NH77"/>
<dbReference type="InterPro" id="IPR006045">
    <property type="entry name" value="Cupin_1"/>
</dbReference>
<keyword evidence="3" id="KW-0964">Secreted</keyword>
<dbReference type="SUPFAM" id="SSF51182">
    <property type="entry name" value="RmlC-like cupins"/>
    <property type="match status" value="1"/>
</dbReference>
<dbReference type="EMBL" id="MU853757">
    <property type="protein sequence ID" value="KAK3944773.1"/>
    <property type="molecule type" value="Genomic_DNA"/>
</dbReference>
<evidence type="ECO:0000256" key="4">
    <source>
        <dbReference type="ARBA" id="ARBA00022723"/>
    </source>
</evidence>
<dbReference type="GO" id="GO:0030145">
    <property type="term" value="F:manganese ion binding"/>
    <property type="evidence" value="ECO:0007669"/>
    <property type="project" value="InterPro"/>
</dbReference>
<feature type="chain" id="PRO_5043037283" evidence="6">
    <location>
        <begin position="27"/>
        <end position="242"/>
    </location>
</feature>
<dbReference type="Proteomes" id="UP001303473">
    <property type="component" value="Unassembled WGS sequence"/>
</dbReference>
<dbReference type="InterPro" id="IPR001929">
    <property type="entry name" value="Germin"/>
</dbReference>
<dbReference type="PRINTS" id="PR00325">
    <property type="entry name" value="GERMIN"/>
</dbReference>
<reference evidence="9" key="1">
    <citation type="journal article" date="2023" name="Mol. Phylogenet. Evol.">
        <title>Genome-scale phylogeny and comparative genomics of the fungal order Sordariales.</title>
        <authorList>
            <person name="Hensen N."/>
            <person name="Bonometti L."/>
            <person name="Westerberg I."/>
            <person name="Brannstrom I.O."/>
            <person name="Guillou S."/>
            <person name="Cros-Aarteil S."/>
            <person name="Calhoun S."/>
            <person name="Haridas S."/>
            <person name="Kuo A."/>
            <person name="Mondo S."/>
            <person name="Pangilinan J."/>
            <person name="Riley R."/>
            <person name="LaButti K."/>
            <person name="Andreopoulos B."/>
            <person name="Lipzen A."/>
            <person name="Chen C."/>
            <person name="Yan M."/>
            <person name="Daum C."/>
            <person name="Ng V."/>
            <person name="Clum A."/>
            <person name="Steindorff A."/>
            <person name="Ohm R.A."/>
            <person name="Martin F."/>
            <person name="Silar P."/>
            <person name="Natvig D.O."/>
            <person name="Lalanne C."/>
            <person name="Gautier V."/>
            <person name="Ament-Velasquez S.L."/>
            <person name="Kruys A."/>
            <person name="Hutchinson M.I."/>
            <person name="Powell A.J."/>
            <person name="Barry K."/>
            <person name="Miller A.N."/>
            <person name="Grigoriev I.V."/>
            <person name="Debuchy R."/>
            <person name="Gladieux P."/>
            <person name="Hiltunen Thoren M."/>
            <person name="Johannesson H."/>
        </authorList>
    </citation>
    <scope>NUCLEOTIDE SEQUENCE [LARGE SCALE GENOMIC DNA]</scope>
    <source>
        <strain evidence="9">CBS 340.73</strain>
    </source>
</reference>
<comment type="caution">
    <text evidence="8">The sequence shown here is derived from an EMBL/GenBank/DDBJ whole genome shotgun (WGS) entry which is preliminary data.</text>
</comment>
<evidence type="ECO:0000256" key="1">
    <source>
        <dbReference type="ARBA" id="ARBA00004613"/>
    </source>
</evidence>
<dbReference type="Gene3D" id="2.60.120.10">
    <property type="entry name" value="Jelly Rolls"/>
    <property type="match status" value="1"/>
</dbReference>
<dbReference type="CDD" id="cd02241">
    <property type="entry name" value="cupin_OxOx"/>
    <property type="match status" value="1"/>
</dbReference>
<dbReference type="InterPro" id="IPR019780">
    <property type="entry name" value="Germin_Mn-BS"/>
</dbReference>
<keyword evidence="9" id="KW-1185">Reference proteome</keyword>
<feature type="signal peptide" evidence="6">
    <location>
        <begin position="1"/>
        <end position="26"/>
    </location>
</feature>
<keyword evidence="5" id="KW-0464">Manganese</keyword>
<name>A0AAN6NH77_9PEZI</name>
<evidence type="ECO:0000256" key="5">
    <source>
        <dbReference type="ARBA" id="ARBA00023211"/>
    </source>
</evidence>
<dbReference type="InterPro" id="IPR011051">
    <property type="entry name" value="RmlC_Cupin_sf"/>
</dbReference>
<feature type="domain" description="Cupin type-1" evidence="7">
    <location>
        <begin position="69"/>
        <end position="214"/>
    </location>
</feature>
<proteinExistence type="inferred from homology"/>
<keyword evidence="6" id="KW-0732">Signal</keyword>
<sequence>MHFTSLLVTASILASSLPFSPVMVNAAPTTAAAATTSPWDTLSLTQQLTLSDLASDRYLLLPNDTDFMFDFNKTQSSSRNAGGSLSLANRKTFPALVGTGSSMAVGVVTACGMNTLHVHPRAAELQIVVQGRLMTETAPENDRRVIINTINPWQMTVFPQGSVHTQFNPDCNDAVFVSAFPSEDPGAGHVLDEVLAFPDDVVVASFGGSIAGADLDRVRKAIPISIAKGVEACLARCNIKRR</sequence>
<comment type="similarity">
    <text evidence="2">Belongs to the germin family.</text>
</comment>
<gene>
    <name evidence="8" type="ORF">QBC46DRAFT_360751</name>
</gene>
<evidence type="ECO:0000313" key="8">
    <source>
        <dbReference type="EMBL" id="KAK3944773.1"/>
    </source>
</evidence>
<evidence type="ECO:0000259" key="7">
    <source>
        <dbReference type="SMART" id="SM00835"/>
    </source>
</evidence>
<dbReference type="Pfam" id="PF00190">
    <property type="entry name" value="Cupin_1"/>
    <property type="match status" value="1"/>
</dbReference>
<accession>A0AAN6NH77</accession>
<comment type="subcellular location">
    <subcellularLocation>
        <location evidence="1">Secreted</location>
    </subcellularLocation>
</comment>
<evidence type="ECO:0000256" key="6">
    <source>
        <dbReference type="SAM" id="SignalP"/>
    </source>
</evidence>
<dbReference type="InterPro" id="IPR014710">
    <property type="entry name" value="RmlC-like_jellyroll"/>
</dbReference>
<evidence type="ECO:0000256" key="3">
    <source>
        <dbReference type="ARBA" id="ARBA00022525"/>
    </source>
</evidence>
<evidence type="ECO:0000313" key="9">
    <source>
        <dbReference type="Proteomes" id="UP001303473"/>
    </source>
</evidence>
<keyword evidence="4" id="KW-0479">Metal-binding</keyword>
<dbReference type="PANTHER" id="PTHR31238">
    <property type="entry name" value="GERMIN-LIKE PROTEIN SUBFAMILY 3 MEMBER 3"/>
    <property type="match status" value="1"/>
</dbReference>
<evidence type="ECO:0000256" key="2">
    <source>
        <dbReference type="ARBA" id="ARBA00007456"/>
    </source>
</evidence>